<accession>A0A1I6AMF1</accession>
<reference evidence="1 2" key="1">
    <citation type="submission" date="2016-10" db="EMBL/GenBank/DDBJ databases">
        <authorList>
            <person name="de Groot N.N."/>
        </authorList>
    </citation>
    <scope>NUCLEOTIDE SEQUENCE [LARGE SCALE GENOMIC DNA]</scope>
    <source>
        <strain evidence="1 2">JCM 18415</strain>
    </source>
</reference>
<dbReference type="RefSeq" id="WP_090537317.1">
    <property type="nucleotide sequence ID" value="NZ_FOYD01000002.1"/>
</dbReference>
<protein>
    <submittedName>
        <fullName evidence="1">Uncharacterized protein</fullName>
    </submittedName>
</protein>
<evidence type="ECO:0000313" key="1">
    <source>
        <dbReference type="EMBL" id="SFQ69908.1"/>
    </source>
</evidence>
<dbReference type="AlphaFoldDB" id="A0A1I6AMF1"/>
<dbReference type="EMBL" id="FOYD01000002">
    <property type="protein sequence ID" value="SFQ69908.1"/>
    <property type="molecule type" value="Genomic_DNA"/>
</dbReference>
<dbReference type="OrthoDB" id="4494979at2"/>
<name>A0A1I6AMF1_9GAMM</name>
<evidence type="ECO:0000313" key="2">
    <source>
        <dbReference type="Proteomes" id="UP000242815"/>
    </source>
</evidence>
<sequence length="185" mass="20556">MSNVDTYTKIQAAMFAALGSITKFSRSGNSVVFAEPVMGRNDLSGDDDRALCQARAAGLGPDAVTDEQVQAWLAWHGEMHEARRIGPEARFLITRKFSMQVGAHTLVPGNRVSLIDGWGQIIHSAEIECLSKYDPEGTDQLGRKGAISFSPDYPRINRWIEKMRKQFPEFTATRVLDNNVEKKDG</sequence>
<dbReference type="Proteomes" id="UP000242815">
    <property type="component" value="Unassembled WGS sequence"/>
</dbReference>
<gene>
    <name evidence="1" type="ORF">SAMN05216578_102235</name>
</gene>
<dbReference type="STRING" id="1002526.SAMN05216578_102235"/>
<proteinExistence type="predicted"/>
<organism evidence="1 2">
    <name type="scientific">Halopseudomonas formosensis</name>
    <dbReference type="NCBI Taxonomy" id="1002526"/>
    <lineage>
        <taxon>Bacteria</taxon>
        <taxon>Pseudomonadati</taxon>
        <taxon>Pseudomonadota</taxon>
        <taxon>Gammaproteobacteria</taxon>
        <taxon>Pseudomonadales</taxon>
        <taxon>Pseudomonadaceae</taxon>
        <taxon>Halopseudomonas</taxon>
    </lineage>
</organism>